<protein>
    <submittedName>
        <fullName evidence="1">Uncharacterized protein</fullName>
    </submittedName>
</protein>
<proteinExistence type="predicted"/>
<comment type="caution">
    <text evidence="1">The sequence shown here is derived from an EMBL/GenBank/DDBJ whole genome shotgun (WGS) entry which is preliminary data.</text>
</comment>
<reference evidence="1" key="1">
    <citation type="submission" date="2020-05" db="EMBL/GenBank/DDBJ databases">
        <title>Large-scale comparative analyses of tick genomes elucidate their genetic diversity and vector capacities.</title>
        <authorList>
            <person name="Jia N."/>
            <person name="Wang J."/>
            <person name="Shi W."/>
            <person name="Du L."/>
            <person name="Sun Y."/>
            <person name="Zhan W."/>
            <person name="Jiang J."/>
            <person name="Wang Q."/>
            <person name="Zhang B."/>
            <person name="Ji P."/>
            <person name="Sakyi L.B."/>
            <person name="Cui X."/>
            <person name="Yuan T."/>
            <person name="Jiang B."/>
            <person name="Yang W."/>
            <person name="Lam T.T.-Y."/>
            <person name="Chang Q."/>
            <person name="Ding S."/>
            <person name="Wang X."/>
            <person name="Zhu J."/>
            <person name="Ruan X."/>
            <person name="Zhao L."/>
            <person name="Wei J."/>
            <person name="Que T."/>
            <person name="Du C."/>
            <person name="Cheng J."/>
            <person name="Dai P."/>
            <person name="Han X."/>
            <person name="Huang E."/>
            <person name="Gao Y."/>
            <person name="Liu J."/>
            <person name="Shao H."/>
            <person name="Ye R."/>
            <person name="Li L."/>
            <person name="Wei W."/>
            <person name="Wang X."/>
            <person name="Wang C."/>
            <person name="Yang T."/>
            <person name="Huo Q."/>
            <person name="Li W."/>
            <person name="Guo W."/>
            <person name="Chen H."/>
            <person name="Zhou L."/>
            <person name="Ni X."/>
            <person name="Tian J."/>
            <person name="Zhou Y."/>
            <person name="Sheng Y."/>
            <person name="Liu T."/>
            <person name="Pan Y."/>
            <person name="Xia L."/>
            <person name="Li J."/>
            <person name="Zhao F."/>
            <person name="Cao W."/>
        </authorList>
    </citation>
    <scope>NUCLEOTIDE SEQUENCE</scope>
    <source>
        <strain evidence="1">Hyas-2018</strain>
    </source>
</reference>
<sequence>MKQAALRVVGWNQNVRFRTRTDATLGEVVAAVDATPEVWEAEQAMVVIHGSGDVMNEDSSQEEAI</sequence>
<dbReference type="EMBL" id="CM023481">
    <property type="protein sequence ID" value="KAH6945211.1"/>
    <property type="molecule type" value="Genomic_DNA"/>
</dbReference>
<organism evidence="1 2">
    <name type="scientific">Hyalomma asiaticum</name>
    <name type="common">Tick</name>
    <dbReference type="NCBI Taxonomy" id="266040"/>
    <lineage>
        <taxon>Eukaryota</taxon>
        <taxon>Metazoa</taxon>
        <taxon>Ecdysozoa</taxon>
        <taxon>Arthropoda</taxon>
        <taxon>Chelicerata</taxon>
        <taxon>Arachnida</taxon>
        <taxon>Acari</taxon>
        <taxon>Parasitiformes</taxon>
        <taxon>Ixodida</taxon>
        <taxon>Ixodoidea</taxon>
        <taxon>Ixodidae</taxon>
        <taxon>Hyalomminae</taxon>
        <taxon>Hyalomma</taxon>
    </lineage>
</organism>
<gene>
    <name evidence="1" type="ORF">HPB50_007561</name>
</gene>
<evidence type="ECO:0000313" key="2">
    <source>
        <dbReference type="Proteomes" id="UP000821845"/>
    </source>
</evidence>
<evidence type="ECO:0000313" key="1">
    <source>
        <dbReference type="EMBL" id="KAH6945211.1"/>
    </source>
</evidence>
<name>A0ACB7TDI2_HYAAI</name>
<accession>A0ACB7TDI2</accession>
<keyword evidence="2" id="KW-1185">Reference proteome</keyword>
<dbReference type="Proteomes" id="UP000821845">
    <property type="component" value="Chromosome 1"/>
</dbReference>